<feature type="region of interest" description="Disordered" evidence="1">
    <location>
        <begin position="568"/>
        <end position="597"/>
    </location>
</feature>
<comment type="caution">
    <text evidence="3">The sequence shown here is derived from an EMBL/GenBank/DDBJ whole genome shotgun (WGS) entry which is preliminary data.</text>
</comment>
<feature type="transmembrane region" description="Helical" evidence="2">
    <location>
        <begin position="172"/>
        <end position="198"/>
    </location>
</feature>
<keyword evidence="4" id="KW-1185">Reference proteome</keyword>
<feature type="transmembrane region" description="Helical" evidence="2">
    <location>
        <begin position="303"/>
        <end position="323"/>
    </location>
</feature>
<feature type="compositionally biased region" description="Low complexity" evidence="1">
    <location>
        <begin position="356"/>
        <end position="371"/>
    </location>
</feature>
<feature type="compositionally biased region" description="Polar residues" evidence="1">
    <location>
        <begin position="397"/>
        <end position="408"/>
    </location>
</feature>
<name>A0A9W9CXT0_9PEZI</name>
<evidence type="ECO:0000256" key="2">
    <source>
        <dbReference type="SAM" id="Phobius"/>
    </source>
</evidence>
<dbReference type="EMBL" id="JAPEVB010000003">
    <property type="protein sequence ID" value="KAJ4391519.1"/>
    <property type="molecule type" value="Genomic_DNA"/>
</dbReference>
<dbReference type="Proteomes" id="UP001140453">
    <property type="component" value="Unassembled WGS sequence"/>
</dbReference>
<evidence type="ECO:0000256" key="1">
    <source>
        <dbReference type="SAM" id="MobiDB-lite"/>
    </source>
</evidence>
<feature type="transmembrane region" description="Helical" evidence="2">
    <location>
        <begin position="254"/>
        <end position="273"/>
    </location>
</feature>
<reference evidence="3" key="1">
    <citation type="submission" date="2022-10" db="EMBL/GenBank/DDBJ databases">
        <title>Tapping the CABI collections for fungal endophytes: first genome assemblies for Collariella, Neodidymelliopsis, Ascochyta clinopodiicola, Didymella pomorum, Didymosphaeria variabile, Neocosmospora piperis and Neocucurbitaria cava.</title>
        <authorList>
            <person name="Hill R."/>
        </authorList>
    </citation>
    <scope>NUCLEOTIDE SEQUENCE</scope>
    <source>
        <strain evidence="3">IMI 355082</strain>
    </source>
</reference>
<feature type="transmembrane region" description="Helical" evidence="2">
    <location>
        <begin position="145"/>
        <end position="166"/>
    </location>
</feature>
<feature type="region of interest" description="Disordered" evidence="1">
    <location>
        <begin position="470"/>
        <end position="532"/>
    </location>
</feature>
<evidence type="ECO:0000313" key="3">
    <source>
        <dbReference type="EMBL" id="KAJ4391519.1"/>
    </source>
</evidence>
<protein>
    <submittedName>
        <fullName evidence="3">Uncharacterized protein</fullName>
    </submittedName>
</protein>
<dbReference type="AlphaFoldDB" id="A0A9W9CXT0"/>
<dbReference type="OrthoDB" id="5287295at2759"/>
<gene>
    <name evidence="3" type="ORF">N0V93_005137</name>
</gene>
<feature type="transmembrane region" description="Helical" evidence="2">
    <location>
        <begin position="12"/>
        <end position="37"/>
    </location>
</feature>
<organism evidence="3 4">
    <name type="scientific">Gnomoniopsis smithogilvyi</name>
    <dbReference type="NCBI Taxonomy" id="1191159"/>
    <lineage>
        <taxon>Eukaryota</taxon>
        <taxon>Fungi</taxon>
        <taxon>Dikarya</taxon>
        <taxon>Ascomycota</taxon>
        <taxon>Pezizomycotina</taxon>
        <taxon>Sordariomycetes</taxon>
        <taxon>Sordariomycetidae</taxon>
        <taxon>Diaporthales</taxon>
        <taxon>Gnomoniaceae</taxon>
        <taxon>Gnomoniopsis</taxon>
    </lineage>
</organism>
<feature type="transmembrane region" description="Helical" evidence="2">
    <location>
        <begin position="105"/>
        <end position="133"/>
    </location>
</feature>
<feature type="transmembrane region" description="Helical" evidence="2">
    <location>
        <begin position="44"/>
        <end position="65"/>
    </location>
</feature>
<keyword evidence="2" id="KW-1133">Transmembrane helix</keyword>
<proteinExistence type="predicted"/>
<keyword evidence="2" id="KW-0812">Transmembrane</keyword>
<accession>A0A9W9CXT0</accession>
<evidence type="ECO:0000313" key="4">
    <source>
        <dbReference type="Proteomes" id="UP001140453"/>
    </source>
</evidence>
<sequence>MGAFQLPDSVDGAAVACLLYSALCLIANLILVWLVWVHRERTSYVAFISYFTLLATVSSLVQQLYDYILWVDIMTWQFWYGKDHMDDAEVQYQNEIFGLKLALSYIRIFCFMVEASLVFFFSFALAATVYGWWAKKPGHLRKLSVIGRIVPITLGIISIILLQLEFTHRSFFVYFVIANAQFILSLCGSCLFLLMILFKYLQTRRRLHTWLTLEYGKAASATTASSGTRSTAAKFRRSRAYSGSQPRATFDNWLVIRLSIAFATLCVFEWTNISPRVKNRQNVLESANETGPDLSHSRAMSTVTGYLSGVSPSLLAFLVFGTTKAFQRKMYRSFVPRFLRKDDDTLTSLRSQLPISSTNNSSNARASNYYTPQTPKHYRSTSSIRSPPESVAFTPGTPRTSRSVPTRDQLSHYRSDSSIRKPEPIIVEELPPVDLKPLPLKPIYEPAATWLEDESPPESRQRASQIGVAISEPTSPANPVVSPWREPTFLRDADDDDSIQSEERRRSRGRLPQFSIPLSRFNNNNNNASGTAEDKWHMSEAGTYENNGGEVGHRRHMSETGSFTQIWSEGRRPSTRNEAGSSARLTLGQGARPGRDYSKYVAPVRRGSAM</sequence>
<keyword evidence="2" id="KW-0472">Membrane</keyword>
<feature type="region of interest" description="Disordered" evidence="1">
    <location>
        <begin position="350"/>
        <end position="417"/>
    </location>
</feature>